<gene>
    <name evidence="2" type="ORF">HNR67_005846</name>
</gene>
<organism evidence="2 3">
    <name type="scientific">Crossiella cryophila</name>
    <dbReference type="NCBI Taxonomy" id="43355"/>
    <lineage>
        <taxon>Bacteria</taxon>
        <taxon>Bacillati</taxon>
        <taxon>Actinomycetota</taxon>
        <taxon>Actinomycetes</taxon>
        <taxon>Pseudonocardiales</taxon>
        <taxon>Pseudonocardiaceae</taxon>
        <taxon>Crossiella</taxon>
    </lineage>
</organism>
<name>A0A7W7CHA2_9PSEU</name>
<dbReference type="Proteomes" id="UP000533598">
    <property type="component" value="Unassembled WGS sequence"/>
</dbReference>
<feature type="chain" id="PRO_5030731853" evidence="1">
    <location>
        <begin position="24"/>
        <end position="95"/>
    </location>
</feature>
<dbReference type="AlphaFoldDB" id="A0A7W7CHA2"/>
<protein>
    <submittedName>
        <fullName evidence="2">Uncharacterized protein</fullName>
    </submittedName>
</protein>
<evidence type="ECO:0000256" key="1">
    <source>
        <dbReference type="SAM" id="SignalP"/>
    </source>
</evidence>
<accession>A0A7W7CHA2</accession>
<evidence type="ECO:0000313" key="3">
    <source>
        <dbReference type="Proteomes" id="UP000533598"/>
    </source>
</evidence>
<feature type="signal peptide" evidence="1">
    <location>
        <begin position="1"/>
        <end position="23"/>
    </location>
</feature>
<proteinExistence type="predicted"/>
<comment type="caution">
    <text evidence="2">The sequence shown here is derived from an EMBL/GenBank/DDBJ whole genome shotgun (WGS) entry which is preliminary data.</text>
</comment>
<keyword evidence="3" id="KW-1185">Reference proteome</keyword>
<dbReference type="RefSeq" id="WP_185005443.1">
    <property type="nucleotide sequence ID" value="NZ_BAAAUI010000001.1"/>
</dbReference>
<evidence type="ECO:0000313" key="2">
    <source>
        <dbReference type="EMBL" id="MBB4679728.1"/>
    </source>
</evidence>
<reference evidence="2 3" key="1">
    <citation type="submission" date="2020-08" db="EMBL/GenBank/DDBJ databases">
        <title>Sequencing the genomes of 1000 actinobacteria strains.</title>
        <authorList>
            <person name="Klenk H.-P."/>
        </authorList>
    </citation>
    <scope>NUCLEOTIDE SEQUENCE [LARGE SCALE GENOMIC DNA]</scope>
    <source>
        <strain evidence="2 3">DSM 44230</strain>
    </source>
</reference>
<dbReference type="EMBL" id="JACHMH010000001">
    <property type="protein sequence ID" value="MBB4679728.1"/>
    <property type="molecule type" value="Genomic_DNA"/>
</dbReference>
<sequence>MRAILTAGLVGLALLSTAGAAIAAEQADKADTRTFVGVDRGFNEKEAKDRAFLMARFYARANGFRAEQCQEVSSTAYRINITFWEGNSRLVCTRP</sequence>
<keyword evidence="1" id="KW-0732">Signal</keyword>